<keyword evidence="3 15" id="KW-0028">Amino-acid biosynthesis</keyword>
<dbReference type="GO" id="GO:0009099">
    <property type="term" value="P:L-valine biosynthetic process"/>
    <property type="evidence" value="ECO:0007669"/>
    <property type="project" value="UniProtKB-UniRule"/>
</dbReference>
<dbReference type="PANTHER" id="PTHR43661">
    <property type="entry name" value="D-XYLONATE DEHYDRATASE"/>
    <property type="match status" value="1"/>
</dbReference>
<dbReference type="Gene3D" id="3.50.30.80">
    <property type="entry name" value="IlvD/EDD C-terminal domain-like"/>
    <property type="match status" value="1"/>
</dbReference>
<proteinExistence type="inferred from homology"/>
<reference evidence="19" key="1">
    <citation type="submission" date="2016-02" db="EMBL/GenBank/DDBJ databases">
        <authorList>
            <person name="Rodrigo-Torres Lidia"/>
            <person name="Arahal R.David."/>
        </authorList>
    </citation>
    <scope>NUCLEOTIDE SEQUENCE [LARGE SCALE GENOMIC DNA]</scope>
    <source>
        <strain evidence="19">CECT 8713</strain>
    </source>
</reference>
<dbReference type="HAMAP" id="MF_00012">
    <property type="entry name" value="IlvD"/>
    <property type="match status" value="1"/>
</dbReference>
<comment type="function">
    <text evidence="15">Functions in the biosynthesis of branched-chain amino acids. Catalyzes the dehydration of (2R,3R)-2,3-dihydroxy-3-methylpentanoate (2,3-dihydroxy-3-methylvalerate) into 2-oxo-3-methylpentanoate (2-oxo-3-methylvalerate) and of (2R)-2,3-dihydroxy-3-methylbutanoate (2,3-dihydroxyisovalerate) into 2-oxo-3-methylbutanoate (2-oxoisovalerate), the penultimate precursor to L-isoleucine and L-valine, respectively.</text>
</comment>
<protein>
    <recommendedName>
        <fullName evidence="14 15">Dihydroxy-acid dehydratase</fullName>
        <shortName evidence="15">DAD</shortName>
        <ecNumber evidence="14 15">4.2.1.9</ecNumber>
    </recommendedName>
</protein>
<dbReference type="SUPFAM" id="SSF143975">
    <property type="entry name" value="IlvD/EDD N-terminal domain-like"/>
    <property type="match status" value="1"/>
</dbReference>
<dbReference type="InterPro" id="IPR042096">
    <property type="entry name" value="Dihydro-acid_dehy_C"/>
</dbReference>
<keyword evidence="9 15" id="KW-0456">Lyase</keyword>
<dbReference type="Pfam" id="PF00920">
    <property type="entry name" value="ILVD_EDD_N"/>
    <property type="match status" value="1"/>
</dbReference>
<dbReference type="GO" id="GO:0000287">
    <property type="term" value="F:magnesium ion binding"/>
    <property type="evidence" value="ECO:0007669"/>
    <property type="project" value="UniProtKB-UniRule"/>
</dbReference>
<dbReference type="GO" id="GO:0051537">
    <property type="term" value="F:2 iron, 2 sulfur cluster binding"/>
    <property type="evidence" value="ECO:0007669"/>
    <property type="project" value="UniProtKB-UniRule"/>
</dbReference>
<evidence type="ECO:0000259" key="16">
    <source>
        <dbReference type="Pfam" id="PF00920"/>
    </source>
</evidence>
<comment type="pathway">
    <text evidence="12 15">Amino-acid biosynthesis; L-valine biosynthesis; L-valine from pyruvate: step 3/4.</text>
</comment>
<dbReference type="GO" id="GO:0005829">
    <property type="term" value="C:cytosol"/>
    <property type="evidence" value="ECO:0007669"/>
    <property type="project" value="TreeGrafter"/>
</dbReference>
<comment type="caution">
    <text evidence="15">Lacks conserved residue(s) required for the propagation of feature annotation.</text>
</comment>
<feature type="binding site" description="via carbamate group" evidence="15">
    <location>
        <position position="124"/>
    </location>
    <ligand>
        <name>Mg(2+)</name>
        <dbReference type="ChEBI" id="CHEBI:18420"/>
    </ligand>
</feature>
<comment type="cofactor">
    <cofactor evidence="1 15">
        <name>Mg(2+)</name>
        <dbReference type="ChEBI" id="CHEBI:18420"/>
    </cofactor>
</comment>
<feature type="binding site" evidence="15">
    <location>
        <position position="81"/>
    </location>
    <ligand>
        <name>Mg(2+)</name>
        <dbReference type="ChEBI" id="CHEBI:18420"/>
    </ligand>
</feature>
<evidence type="ECO:0000256" key="7">
    <source>
        <dbReference type="ARBA" id="ARBA00023004"/>
    </source>
</evidence>
<dbReference type="NCBIfam" id="NF009103">
    <property type="entry name" value="PRK12448.1"/>
    <property type="match status" value="1"/>
</dbReference>
<dbReference type="Proteomes" id="UP000073601">
    <property type="component" value="Unassembled WGS sequence"/>
</dbReference>
<feature type="domain" description="Dihydroxy-acid/6-phosphogluconate dehydratase C-terminal" evidence="17">
    <location>
        <begin position="408"/>
        <end position="604"/>
    </location>
</feature>
<dbReference type="AlphaFoldDB" id="A0A128FF51"/>
<evidence type="ECO:0000256" key="6">
    <source>
        <dbReference type="ARBA" id="ARBA00022842"/>
    </source>
</evidence>
<comment type="similarity">
    <text evidence="2 15">Belongs to the IlvD/Edd family.</text>
</comment>
<evidence type="ECO:0000256" key="4">
    <source>
        <dbReference type="ARBA" id="ARBA00022714"/>
    </source>
</evidence>
<dbReference type="EMBL" id="FIZY01000033">
    <property type="protein sequence ID" value="CZF84926.1"/>
    <property type="molecule type" value="Genomic_DNA"/>
</dbReference>
<dbReference type="PROSITE" id="PS00886">
    <property type="entry name" value="ILVD_EDD_1"/>
    <property type="match status" value="1"/>
</dbReference>
<dbReference type="GO" id="GO:0009097">
    <property type="term" value="P:isoleucine biosynthetic process"/>
    <property type="evidence" value="ECO:0007669"/>
    <property type="project" value="UniProtKB-UniRule"/>
</dbReference>
<dbReference type="UniPathway" id="UPA00047">
    <property type="reaction ID" value="UER00057"/>
</dbReference>
<evidence type="ECO:0000256" key="10">
    <source>
        <dbReference type="ARBA" id="ARBA00023304"/>
    </source>
</evidence>
<feature type="binding site" evidence="15">
    <location>
        <position position="123"/>
    </location>
    <ligand>
        <name>Mg(2+)</name>
        <dbReference type="ChEBI" id="CHEBI:18420"/>
    </ligand>
</feature>
<dbReference type="InterPro" id="IPR020558">
    <property type="entry name" value="DiOHA_6PGluconate_deHydtase_CS"/>
</dbReference>
<gene>
    <name evidence="15 18" type="primary">ilvD</name>
    <name evidence="18" type="ORF">GMA8713_03309</name>
</gene>
<name>A0A128FF51_9GAMM</name>
<evidence type="ECO:0000256" key="1">
    <source>
        <dbReference type="ARBA" id="ARBA00001946"/>
    </source>
</evidence>
<evidence type="ECO:0000259" key="17">
    <source>
        <dbReference type="Pfam" id="PF24877"/>
    </source>
</evidence>
<dbReference type="OrthoDB" id="9807077at2"/>
<evidence type="ECO:0000256" key="3">
    <source>
        <dbReference type="ARBA" id="ARBA00022605"/>
    </source>
</evidence>
<dbReference type="InterPro" id="IPR037237">
    <property type="entry name" value="IlvD/EDD_N"/>
</dbReference>
<dbReference type="PANTHER" id="PTHR43661:SF3">
    <property type="entry name" value="D-XYLONATE DEHYDRATASE YAGF-RELATED"/>
    <property type="match status" value="1"/>
</dbReference>
<keyword evidence="10 15" id="KW-0100">Branched-chain amino acid biosynthesis</keyword>
<dbReference type="SUPFAM" id="SSF52016">
    <property type="entry name" value="LeuD/IlvD-like"/>
    <property type="match status" value="1"/>
</dbReference>
<feature type="active site" description="Proton acceptor" evidence="15">
    <location>
        <position position="517"/>
    </location>
</feature>
<evidence type="ECO:0000256" key="5">
    <source>
        <dbReference type="ARBA" id="ARBA00022723"/>
    </source>
</evidence>
<dbReference type="FunFam" id="3.50.30.80:FF:000001">
    <property type="entry name" value="Dihydroxy-acid dehydratase"/>
    <property type="match status" value="1"/>
</dbReference>
<dbReference type="InterPro" id="IPR004404">
    <property type="entry name" value="DihydroxyA_deHydtase"/>
</dbReference>
<evidence type="ECO:0000313" key="19">
    <source>
        <dbReference type="Proteomes" id="UP000073601"/>
    </source>
</evidence>
<evidence type="ECO:0000256" key="13">
    <source>
        <dbReference type="ARBA" id="ARBA00029437"/>
    </source>
</evidence>
<keyword evidence="19" id="KW-1185">Reference proteome</keyword>
<evidence type="ECO:0000256" key="11">
    <source>
        <dbReference type="ARBA" id="ARBA00029304"/>
    </source>
</evidence>
<evidence type="ECO:0000313" key="18">
    <source>
        <dbReference type="EMBL" id="CZF84926.1"/>
    </source>
</evidence>
<evidence type="ECO:0000256" key="14">
    <source>
        <dbReference type="ARBA" id="ARBA00029490"/>
    </source>
</evidence>
<dbReference type="InterPro" id="IPR056740">
    <property type="entry name" value="ILV_EDD_C"/>
</dbReference>
<dbReference type="PROSITE" id="PS00887">
    <property type="entry name" value="ILVD_EDD_2"/>
    <property type="match status" value="1"/>
</dbReference>
<dbReference type="InterPro" id="IPR000581">
    <property type="entry name" value="ILV_EDD_N"/>
</dbReference>
<evidence type="ECO:0000256" key="2">
    <source>
        <dbReference type="ARBA" id="ARBA00006486"/>
    </source>
</evidence>
<dbReference type="EC" id="4.2.1.9" evidence="14 15"/>
<comment type="cofactor">
    <cofactor evidence="15">
        <name>[2Fe-2S] cluster</name>
        <dbReference type="ChEBI" id="CHEBI:190135"/>
    </cofactor>
    <text evidence="15">Binds 1 [2Fe-2S] cluster per subunit. This cluster acts as a Lewis acid cofactor.</text>
</comment>
<evidence type="ECO:0000256" key="15">
    <source>
        <dbReference type="HAMAP-Rule" id="MF_00012"/>
    </source>
</evidence>
<accession>A0A128FF51</accession>
<dbReference type="NCBIfam" id="TIGR00110">
    <property type="entry name" value="ilvD"/>
    <property type="match status" value="1"/>
</dbReference>
<comment type="pathway">
    <text evidence="13 15">Amino-acid biosynthesis; L-isoleucine biosynthesis; L-isoleucine from 2-oxobutanoate: step 3/4.</text>
</comment>
<comment type="subunit">
    <text evidence="15">Homodimer.</text>
</comment>
<feature type="modified residue" description="N6-carboxylysine" evidence="15">
    <location>
        <position position="124"/>
    </location>
</feature>
<sequence>MPKYRSATTTHGRNMAGARALWRATGVKDEDFGKPIIAVVNSFTQFVPGHVHLKDLGQLVAKEIEAAGGIAKEFNTIAVDDGIAMGHGGMLYSLPSRELIADSVEYMVNAHCADAMVCISNCDKITPGMLMAAMRLNIPAIFVSGGPMEAGKTKLSDQILKLDLVDAMIQGADPNVSDEQSEQIERSACPTCGSCSGMFTANSMNCLTEALGLSQPGNGSMLATHADREQLFITAGQRIVELTKRYYEQDDESALPRNIASKTALENAMALDIAMGGSTNTILHLLAAAQEGEIDFDMTDIDRLSRQVPHLCKVAPSTQKYHMEDVHRAGGVMGILGELDRAGLLKTDVPNVLGETLADTLAKYDITVTDNEDVKTFYRAGPAGIRTTKAFSQDCRWDTLDDDRTEGCIRTKENAYSQDGGLAVLTGNIALDGCIVKTAGVEEENLTFRGPAHVFESQEDAVNGILGGAVKAGEVVVIRYEGPKGGPGMQEMLYPTTYLKSMGLGKACALITDGRFSGGTSGLSIGHVSPEAASGGTIGLVKQGDIIAIDIPNRSIVLEVDEAELSVRRAEQDAKGWKPESRVREVSFALKAYASMATSADKGAVRDKSKLEG</sequence>
<dbReference type="GO" id="GO:0004160">
    <property type="term" value="F:dihydroxy-acid dehydratase activity"/>
    <property type="evidence" value="ECO:0007669"/>
    <property type="project" value="UniProtKB-UniRule"/>
</dbReference>
<keyword evidence="8 15" id="KW-0411">Iron-sulfur</keyword>
<feature type="domain" description="Dihydroxy-acid/6-phosphogluconate dehydratase N-terminal" evidence="16">
    <location>
        <begin position="34"/>
        <end position="359"/>
    </location>
</feature>
<keyword evidence="7 15" id="KW-0408">Iron</keyword>
<comment type="catalytic activity">
    <reaction evidence="15">
        <text>(2R,3R)-2,3-dihydroxy-3-methylpentanoate = (S)-3-methyl-2-oxopentanoate + H2O</text>
        <dbReference type="Rhea" id="RHEA:27694"/>
        <dbReference type="ChEBI" id="CHEBI:15377"/>
        <dbReference type="ChEBI" id="CHEBI:35146"/>
        <dbReference type="ChEBI" id="CHEBI:49258"/>
        <dbReference type="EC" id="4.2.1.9"/>
    </reaction>
</comment>
<dbReference type="UniPathway" id="UPA00049">
    <property type="reaction ID" value="UER00061"/>
</dbReference>
<keyword evidence="6 15" id="KW-0460">Magnesium</keyword>
<evidence type="ECO:0000256" key="8">
    <source>
        <dbReference type="ARBA" id="ARBA00023014"/>
    </source>
</evidence>
<evidence type="ECO:0000256" key="12">
    <source>
        <dbReference type="ARBA" id="ARBA00029436"/>
    </source>
</evidence>
<comment type="catalytic activity">
    <reaction evidence="11">
        <text>(2R)-2,3-dihydroxy-3-methylbutanoate = 3-methyl-2-oxobutanoate + H2O</text>
        <dbReference type="Rhea" id="RHEA:24809"/>
        <dbReference type="ChEBI" id="CHEBI:11851"/>
        <dbReference type="ChEBI" id="CHEBI:15377"/>
        <dbReference type="ChEBI" id="CHEBI:49072"/>
        <dbReference type="EC" id="4.2.1.9"/>
    </reaction>
    <physiologicalReaction direction="left-to-right" evidence="11">
        <dbReference type="Rhea" id="RHEA:24810"/>
    </physiologicalReaction>
</comment>
<feature type="binding site" evidence="15">
    <location>
        <position position="491"/>
    </location>
    <ligand>
        <name>Mg(2+)</name>
        <dbReference type="ChEBI" id="CHEBI:18420"/>
    </ligand>
</feature>
<dbReference type="RefSeq" id="WP_062712257.1">
    <property type="nucleotide sequence ID" value="NZ_CAWRCI010000033.1"/>
</dbReference>
<keyword evidence="4 15" id="KW-0001">2Fe-2S</keyword>
<organism evidence="18 19">
    <name type="scientific">Grimontia marina</name>
    <dbReference type="NCBI Taxonomy" id="646534"/>
    <lineage>
        <taxon>Bacteria</taxon>
        <taxon>Pseudomonadati</taxon>
        <taxon>Pseudomonadota</taxon>
        <taxon>Gammaproteobacteria</taxon>
        <taxon>Vibrionales</taxon>
        <taxon>Vibrionaceae</taxon>
        <taxon>Grimontia</taxon>
    </lineage>
</organism>
<dbReference type="Pfam" id="PF24877">
    <property type="entry name" value="ILV_EDD_C"/>
    <property type="match status" value="1"/>
</dbReference>
<keyword evidence="5 15" id="KW-0479">Metal-binding</keyword>
<evidence type="ECO:0000256" key="9">
    <source>
        <dbReference type="ARBA" id="ARBA00023239"/>
    </source>
</evidence>